<feature type="binding site" evidence="2">
    <location>
        <position position="136"/>
    </location>
    <ligand>
        <name>Fe cation</name>
        <dbReference type="ChEBI" id="CHEBI:24875"/>
    </ligand>
</feature>
<comment type="catalytic activity">
    <reaction evidence="2">
        <text>N-terminal N-formyl-L-methionyl-[peptide] + H2O = N-terminal L-methionyl-[peptide] + formate</text>
        <dbReference type="Rhea" id="RHEA:24420"/>
        <dbReference type="Rhea" id="RHEA-COMP:10639"/>
        <dbReference type="Rhea" id="RHEA-COMP:10640"/>
        <dbReference type="ChEBI" id="CHEBI:15377"/>
        <dbReference type="ChEBI" id="CHEBI:15740"/>
        <dbReference type="ChEBI" id="CHEBI:49298"/>
        <dbReference type="ChEBI" id="CHEBI:64731"/>
        <dbReference type="EC" id="3.5.1.88"/>
    </reaction>
</comment>
<dbReference type="Pfam" id="PF01327">
    <property type="entry name" value="Pep_deformylase"/>
    <property type="match status" value="1"/>
</dbReference>
<dbReference type="NCBIfam" id="TIGR00079">
    <property type="entry name" value="pept_deformyl"/>
    <property type="match status" value="1"/>
</dbReference>
<feature type="binding site" evidence="2">
    <location>
        <position position="94"/>
    </location>
    <ligand>
        <name>Fe cation</name>
        <dbReference type="ChEBI" id="CHEBI:24875"/>
    </ligand>
</feature>
<dbReference type="EC" id="3.5.1.88" evidence="2"/>
<dbReference type="PRINTS" id="PR01576">
    <property type="entry name" value="PDEFORMYLASE"/>
</dbReference>
<feature type="binding site" evidence="2">
    <location>
        <position position="140"/>
    </location>
    <ligand>
        <name>Fe cation</name>
        <dbReference type="ChEBI" id="CHEBI:24875"/>
    </ligand>
</feature>
<organism evidence="3 4">
    <name type="scientific">Tateyamaria omphalii</name>
    <dbReference type="NCBI Taxonomy" id="299262"/>
    <lineage>
        <taxon>Bacteria</taxon>
        <taxon>Pseudomonadati</taxon>
        <taxon>Pseudomonadota</taxon>
        <taxon>Alphaproteobacteria</taxon>
        <taxon>Rhodobacterales</taxon>
        <taxon>Roseobacteraceae</taxon>
        <taxon>Tateyamaria</taxon>
    </lineage>
</organism>
<dbReference type="Gene3D" id="3.90.45.10">
    <property type="entry name" value="Peptide deformylase"/>
    <property type="match status" value="1"/>
</dbReference>
<name>A0A1P8MX88_9RHOB</name>
<dbReference type="GO" id="GO:0046872">
    <property type="term" value="F:metal ion binding"/>
    <property type="evidence" value="ECO:0007669"/>
    <property type="project" value="UniProtKB-KW"/>
</dbReference>
<accession>A0A1P8MX88</accession>
<evidence type="ECO:0000256" key="2">
    <source>
        <dbReference type="HAMAP-Rule" id="MF_00163"/>
    </source>
</evidence>
<keyword evidence="4" id="KW-1185">Reference proteome</keyword>
<sequence length="166" mass="18195">MSVRTILTWPHPRLEAVCAPVEVIAPDIRALAEDLLETMYAAPGRGLAASQVGALVRLFVMDTTWKEGARSPVVCINPDVIERSDERATADEGCLSIPGVMASVERPTSVRMVWTDLDGMVHDEWLRGFAALCAQHELDHLDGIVTLDRVDDAQRDAILDAYEGDL</sequence>
<dbReference type="InterPro" id="IPR036821">
    <property type="entry name" value="Peptide_deformylase_sf"/>
</dbReference>
<dbReference type="RefSeq" id="WP_076629040.1">
    <property type="nucleotide sequence ID" value="NZ_CP019312.1"/>
</dbReference>
<keyword evidence="2" id="KW-0648">Protein biosynthesis</keyword>
<dbReference type="GO" id="GO:0006412">
    <property type="term" value="P:translation"/>
    <property type="evidence" value="ECO:0007669"/>
    <property type="project" value="UniProtKB-UniRule"/>
</dbReference>
<dbReference type="NCBIfam" id="NF001159">
    <property type="entry name" value="PRK00150.1-3"/>
    <property type="match status" value="1"/>
</dbReference>
<dbReference type="InterPro" id="IPR023635">
    <property type="entry name" value="Peptide_deformylase"/>
</dbReference>
<dbReference type="AlphaFoldDB" id="A0A1P8MX88"/>
<keyword evidence="2" id="KW-0378">Hydrolase</keyword>
<comment type="function">
    <text evidence="2">Removes the formyl group from the N-terminal Met of newly synthesized proteins. Requires at least a dipeptide for an efficient rate of reaction. N-terminal L-methionine is a prerequisite for activity but the enzyme has broad specificity at other positions.</text>
</comment>
<keyword evidence="2" id="KW-0408">Iron</keyword>
<comment type="similarity">
    <text evidence="1 2">Belongs to the polypeptide deformylase family.</text>
</comment>
<gene>
    <name evidence="2" type="primary">def</name>
    <name evidence="3" type="ORF">BWR18_13740</name>
</gene>
<dbReference type="OrthoDB" id="9804313at2"/>
<keyword evidence="2" id="KW-0479">Metal-binding</keyword>
<dbReference type="STRING" id="299262.BWR18_13740"/>
<dbReference type="GO" id="GO:0042586">
    <property type="term" value="F:peptide deformylase activity"/>
    <property type="evidence" value="ECO:0007669"/>
    <property type="project" value="UniProtKB-UniRule"/>
</dbReference>
<reference evidence="3 4" key="1">
    <citation type="submission" date="2017-01" db="EMBL/GenBank/DDBJ databases">
        <title>Complete genome of Tateyamaria omphalii DOK1-4 isolated from seawater in Dokdo.</title>
        <authorList>
            <person name="Kim J.H."/>
            <person name="Chi W.-J."/>
        </authorList>
    </citation>
    <scope>NUCLEOTIDE SEQUENCE [LARGE SCALE GENOMIC DNA]</scope>
    <source>
        <strain evidence="3 4">DOK1-4</strain>
    </source>
</reference>
<dbReference type="SUPFAM" id="SSF56420">
    <property type="entry name" value="Peptide deformylase"/>
    <property type="match status" value="1"/>
</dbReference>
<dbReference type="EMBL" id="CP019312">
    <property type="protein sequence ID" value="APX12628.1"/>
    <property type="molecule type" value="Genomic_DNA"/>
</dbReference>
<dbReference type="HAMAP" id="MF_00163">
    <property type="entry name" value="Pep_deformylase"/>
    <property type="match status" value="1"/>
</dbReference>
<dbReference type="Proteomes" id="UP000186336">
    <property type="component" value="Chromosome"/>
</dbReference>
<dbReference type="PANTHER" id="PTHR10458">
    <property type="entry name" value="PEPTIDE DEFORMYLASE"/>
    <property type="match status" value="1"/>
</dbReference>
<dbReference type="PANTHER" id="PTHR10458:SF22">
    <property type="entry name" value="PEPTIDE DEFORMYLASE"/>
    <property type="match status" value="1"/>
</dbReference>
<dbReference type="KEGG" id="tom:BWR18_13740"/>
<evidence type="ECO:0000313" key="3">
    <source>
        <dbReference type="EMBL" id="APX12628.1"/>
    </source>
</evidence>
<comment type="cofactor">
    <cofactor evidence="2">
        <name>Fe(2+)</name>
        <dbReference type="ChEBI" id="CHEBI:29033"/>
    </cofactor>
    <text evidence="2">Binds 1 Fe(2+) ion.</text>
</comment>
<evidence type="ECO:0000313" key="4">
    <source>
        <dbReference type="Proteomes" id="UP000186336"/>
    </source>
</evidence>
<proteinExistence type="inferred from homology"/>
<dbReference type="PIRSF" id="PIRSF004749">
    <property type="entry name" value="Pep_def"/>
    <property type="match status" value="1"/>
</dbReference>
<protein>
    <recommendedName>
        <fullName evidence="2">Peptide deformylase</fullName>
        <shortName evidence="2">PDF</shortName>
        <ecNumber evidence="2">3.5.1.88</ecNumber>
    </recommendedName>
    <alternativeName>
        <fullName evidence="2">Polypeptide deformylase</fullName>
    </alternativeName>
</protein>
<feature type="active site" evidence="2">
    <location>
        <position position="137"/>
    </location>
</feature>
<evidence type="ECO:0000256" key="1">
    <source>
        <dbReference type="ARBA" id="ARBA00010759"/>
    </source>
</evidence>
<dbReference type="CDD" id="cd00487">
    <property type="entry name" value="Pep_deformylase"/>
    <property type="match status" value="1"/>
</dbReference>